<name>A0A0X8FML2_9LACT</name>
<organism evidence="1 2">
    <name type="scientific">Aerococcus urinaehominis</name>
    <dbReference type="NCBI Taxonomy" id="128944"/>
    <lineage>
        <taxon>Bacteria</taxon>
        <taxon>Bacillati</taxon>
        <taxon>Bacillota</taxon>
        <taxon>Bacilli</taxon>
        <taxon>Lactobacillales</taxon>
        <taxon>Aerococcaceae</taxon>
        <taxon>Aerococcus</taxon>
    </lineage>
</organism>
<dbReference type="EMBL" id="CP014163">
    <property type="protein sequence ID" value="AMC00066.1"/>
    <property type="molecule type" value="Genomic_DNA"/>
</dbReference>
<dbReference type="InterPro" id="IPR036412">
    <property type="entry name" value="HAD-like_sf"/>
</dbReference>
<dbReference type="SUPFAM" id="SSF56784">
    <property type="entry name" value="HAD-like"/>
    <property type="match status" value="1"/>
</dbReference>
<dbReference type="Pfam" id="PF13242">
    <property type="entry name" value="Hydrolase_like"/>
    <property type="match status" value="1"/>
</dbReference>
<dbReference type="Proteomes" id="UP000062260">
    <property type="component" value="Chromosome"/>
</dbReference>
<dbReference type="NCBIfam" id="TIGR01662">
    <property type="entry name" value="HAD-SF-IIIA"/>
    <property type="match status" value="1"/>
</dbReference>
<accession>A0A0X8FML2</accession>
<keyword evidence="2" id="KW-1185">Reference proteome</keyword>
<dbReference type="AlphaFoldDB" id="A0A0X8FML2"/>
<dbReference type="NCBIfam" id="TIGR01549">
    <property type="entry name" value="HAD-SF-IA-v1"/>
    <property type="match status" value="1"/>
</dbReference>
<dbReference type="Gene3D" id="3.40.50.1000">
    <property type="entry name" value="HAD superfamily/HAD-like"/>
    <property type="match status" value="1"/>
</dbReference>
<dbReference type="NCBIfam" id="TIGR01668">
    <property type="entry name" value="YqeG_hyp_ppase"/>
    <property type="match status" value="1"/>
</dbReference>
<evidence type="ECO:0000313" key="1">
    <source>
        <dbReference type="EMBL" id="AMC00066.1"/>
    </source>
</evidence>
<dbReference type="GO" id="GO:0008962">
    <property type="term" value="F:phosphatidylglycerophosphatase activity"/>
    <property type="evidence" value="ECO:0007669"/>
    <property type="project" value="InterPro"/>
</dbReference>
<dbReference type="RefSeq" id="WP_067980923.1">
    <property type="nucleotide sequence ID" value="NZ_CP014163.1"/>
</dbReference>
<gene>
    <name evidence="1" type="ORF">AWM75_06470</name>
</gene>
<reference evidence="1 2" key="1">
    <citation type="journal article" date="2016" name="Genome Announc.">
        <title>Complete Genome Sequences of Aerococcus christensenii CCUG 28831T, Aerococcus sanguinicola CCUG 43001T, Aerococcus urinae CCUG 36881T, Aerococcus urinaeequi CCUG 28094T, Aerococcus urinaehominis CCUG 42038 BT, and Aerococcus viridans CCUG 4311T.</title>
        <authorList>
            <person name="Carkaci D."/>
            <person name="Dargis R."/>
            <person name="Nielsen X.C."/>
            <person name="Skovgaard O."/>
            <person name="Fuursted K."/>
            <person name="Christensen J.J."/>
        </authorList>
    </citation>
    <scope>NUCLEOTIDE SEQUENCE [LARGE SCALE GENOMIC DNA]</scope>
    <source>
        <strain evidence="1 2">CCUG42038B</strain>
    </source>
</reference>
<evidence type="ECO:0000313" key="2">
    <source>
        <dbReference type="Proteomes" id="UP000062260"/>
    </source>
</evidence>
<keyword evidence="1" id="KW-0378">Hydrolase</keyword>
<dbReference type="InterPro" id="IPR006549">
    <property type="entry name" value="HAD-SF_hydro_IIIA"/>
</dbReference>
<protein>
    <submittedName>
        <fullName evidence="1">HAD family hydrolase</fullName>
    </submittedName>
</protein>
<dbReference type="STRING" id="128944.AWM75_06470"/>
<sequence length="167" mass="19497">MLEKIYLLDSADMEKNHIKGIITDLDNTLIAWNNPDGTEELRDWLADMDKADIPIVILSNNSEDRVRQVAKQFNIQFHAPARKPLRRGFKRALDMLDMDPDDVVIIGDQLLTDIFGANRLVVRSIMVLPIVKTDSFVTRINRFFERLIFKLLKEKHPELIWRRELGE</sequence>
<dbReference type="InterPro" id="IPR023214">
    <property type="entry name" value="HAD_sf"/>
</dbReference>
<dbReference type="InterPro" id="IPR006439">
    <property type="entry name" value="HAD-SF_hydro_IA"/>
</dbReference>
<dbReference type="KEGG" id="auh:AWM75_06470"/>
<dbReference type="InterPro" id="IPR010021">
    <property type="entry name" value="PGPP1/Gep4"/>
</dbReference>
<reference evidence="2" key="2">
    <citation type="submission" date="2016-01" db="EMBL/GenBank/DDBJ databases">
        <title>Six Aerococcus type strain genome sequencing and assembly using PacBio and Illumina Hiseq.</title>
        <authorList>
            <person name="Carkaci D."/>
            <person name="Dargis R."/>
            <person name="Nielsen X.C."/>
            <person name="Skovgaard O."/>
            <person name="Fuursted K."/>
            <person name="Christensen J.J."/>
        </authorList>
    </citation>
    <scope>NUCLEOTIDE SEQUENCE [LARGE SCALE GENOMIC DNA]</scope>
    <source>
        <strain evidence="2">CCUG42038B</strain>
    </source>
</reference>
<dbReference type="CDD" id="cd16416">
    <property type="entry name" value="HAD_BsYqeG-like"/>
    <property type="match status" value="1"/>
</dbReference>
<proteinExistence type="predicted"/>